<sequence length="249" mass="28196">MAQFTATIMRFSSRGLSRLLPMRRMLYSAPLSSLSQKCTLYSTRNPVSSLSGRSFGSLSDSTKLKKTLTAEIQHEEGNYEQPEGVAKFLKANSWTFEDRDGDINMALTKTLEDGKKVAVDFQLVSPFQAEESENEQQAEMTDFSVTLEGKGNSGVTFYCTTLQNDEKYRYMIGNVRYFADEESRSSVSSFNGPEFEDLDDALQETLDEWLSSLGIDTELCNFIDACSVDKEQREYIHWLKNVSKFIEGN</sequence>
<reference evidence="1 2" key="1">
    <citation type="journal article" date="2020" name="bioRxiv">
        <title>Metabolic contributions of an alphaproteobacterial endosymbiont in the apicomplexan Cardiosporidium cionae.</title>
        <authorList>
            <person name="Hunter E.S."/>
            <person name="Paight C.J."/>
            <person name="Lane C.E."/>
        </authorList>
    </citation>
    <scope>NUCLEOTIDE SEQUENCE [LARGE SCALE GENOMIC DNA]</scope>
    <source>
        <strain evidence="1">ESH_2018</strain>
    </source>
</reference>
<evidence type="ECO:0000313" key="2">
    <source>
        <dbReference type="Proteomes" id="UP000823046"/>
    </source>
</evidence>
<keyword evidence="2" id="KW-1185">Reference proteome</keyword>
<dbReference type="PANTHER" id="PTHR10826:SF1">
    <property type="entry name" value="COMPLEMENT COMPONENT 1 Q SUBCOMPONENT-BINDING PROTEIN, MITOCHONDRIAL"/>
    <property type="match status" value="1"/>
</dbReference>
<gene>
    <name evidence="1" type="ORF">IE077_003156</name>
</gene>
<organism evidence="1 2">
    <name type="scientific">Cardiosporidium cionae</name>
    <dbReference type="NCBI Taxonomy" id="476202"/>
    <lineage>
        <taxon>Eukaryota</taxon>
        <taxon>Sar</taxon>
        <taxon>Alveolata</taxon>
        <taxon>Apicomplexa</taxon>
        <taxon>Aconoidasida</taxon>
        <taxon>Nephromycida</taxon>
        <taxon>Cardiosporidium</taxon>
    </lineage>
</organism>
<dbReference type="PANTHER" id="PTHR10826">
    <property type="entry name" value="COMPLEMENT COMPONENT 1"/>
    <property type="match status" value="1"/>
</dbReference>
<evidence type="ECO:0000313" key="1">
    <source>
        <dbReference type="EMBL" id="KAF8820469.1"/>
    </source>
</evidence>
<dbReference type="Proteomes" id="UP000823046">
    <property type="component" value="Unassembled WGS sequence"/>
</dbReference>
<dbReference type="InterPro" id="IPR003428">
    <property type="entry name" value="MAM33"/>
</dbReference>
<name>A0ABQ7J960_9APIC</name>
<dbReference type="InterPro" id="IPR036561">
    <property type="entry name" value="MAM33_sf"/>
</dbReference>
<protein>
    <submittedName>
        <fullName evidence="1">Glycoprotein</fullName>
    </submittedName>
</protein>
<dbReference type="Pfam" id="PF02330">
    <property type="entry name" value="MAM33"/>
    <property type="match status" value="1"/>
</dbReference>
<dbReference type="SUPFAM" id="SSF54529">
    <property type="entry name" value="Mitochondrial glycoprotein MAM33-like"/>
    <property type="match status" value="1"/>
</dbReference>
<dbReference type="EMBL" id="JADAQX010000378">
    <property type="protein sequence ID" value="KAF8820469.1"/>
    <property type="molecule type" value="Genomic_DNA"/>
</dbReference>
<comment type="caution">
    <text evidence="1">The sequence shown here is derived from an EMBL/GenBank/DDBJ whole genome shotgun (WGS) entry which is preliminary data.</text>
</comment>
<proteinExistence type="predicted"/>
<dbReference type="Gene3D" id="3.10.280.10">
    <property type="entry name" value="Mitochondrial glycoprotein"/>
    <property type="match status" value="1"/>
</dbReference>
<accession>A0ABQ7J960</accession>